<feature type="region of interest" description="Disordered" evidence="1">
    <location>
        <begin position="39"/>
        <end position="58"/>
    </location>
</feature>
<dbReference type="EMBL" id="HBHN01012578">
    <property type="protein sequence ID" value="CAD9725883.1"/>
    <property type="molecule type" value="Transcribed_RNA"/>
</dbReference>
<protein>
    <submittedName>
        <fullName evidence="2">Uncharacterized protein</fullName>
    </submittedName>
</protein>
<reference evidence="2" key="1">
    <citation type="submission" date="2021-01" db="EMBL/GenBank/DDBJ databases">
        <authorList>
            <person name="Corre E."/>
            <person name="Pelletier E."/>
            <person name="Niang G."/>
            <person name="Scheremetjew M."/>
            <person name="Finn R."/>
            <person name="Kale V."/>
            <person name="Holt S."/>
            <person name="Cochrane G."/>
            <person name="Meng A."/>
            <person name="Brown T."/>
            <person name="Cohen L."/>
        </authorList>
    </citation>
    <scope>NUCLEOTIDE SEQUENCE</scope>
    <source>
        <strain evidence="2">CCCM 845</strain>
    </source>
</reference>
<dbReference type="AlphaFoldDB" id="A0A7S2TCV0"/>
<accession>A0A7S2TCV0</accession>
<organism evidence="2">
    <name type="scientific">Prorocentrum micans</name>
    <name type="common">Red tide dinoflagellate</name>
    <dbReference type="NCBI Taxonomy" id="2945"/>
    <lineage>
        <taxon>Eukaryota</taxon>
        <taxon>Sar</taxon>
        <taxon>Alveolata</taxon>
        <taxon>Dinophyceae</taxon>
        <taxon>Prorocentrales</taxon>
        <taxon>Prorocentraceae</taxon>
        <taxon>Prorocentrum</taxon>
    </lineage>
</organism>
<sequence length="111" mass="11848">MGENWEHQDGLGRDFAAGATGDFGGDALGDFGGGDFGGGDYNGRYPPEGEEYYGEKKKKKKKKKKLSCRYVGSGRSHFGSSSRLKLASIRVCSSTHPAPHAVLLLPAIAKL</sequence>
<evidence type="ECO:0000313" key="2">
    <source>
        <dbReference type="EMBL" id="CAD9725883.1"/>
    </source>
</evidence>
<gene>
    <name evidence="2" type="ORF">PMIC02512_LOCUS3239</name>
</gene>
<evidence type="ECO:0000256" key="1">
    <source>
        <dbReference type="SAM" id="MobiDB-lite"/>
    </source>
</evidence>
<name>A0A7S2TCV0_PROMC</name>
<proteinExistence type="predicted"/>